<proteinExistence type="predicted"/>
<keyword evidence="2" id="KW-0812">Transmembrane</keyword>
<dbReference type="EMBL" id="AWGB01000100">
    <property type="protein sequence ID" value="ESQ80029.1"/>
    <property type="molecule type" value="Genomic_DNA"/>
</dbReference>
<comment type="caution">
    <text evidence="3">The sequence shown here is derived from an EMBL/GenBank/DDBJ whole genome shotgun (WGS) entry which is preliminary data.</text>
</comment>
<dbReference type="Pfam" id="PF14110">
    <property type="entry name" value="DUF4282"/>
    <property type="match status" value="1"/>
</dbReference>
<evidence type="ECO:0000313" key="4">
    <source>
        <dbReference type="Proteomes" id="UP000017837"/>
    </source>
</evidence>
<feature type="compositionally biased region" description="Low complexity" evidence="1">
    <location>
        <begin position="125"/>
        <end position="150"/>
    </location>
</feature>
<protein>
    <recommendedName>
        <fullName evidence="5">DUF4282 domain-containing protein</fullName>
    </recommendedName>
</protein>
<feature type="region of interest" description="Disordered" evidence="1">
    <location>
        <begin position="121"/>
        <end position="171"/>
    </location>
</feature>
<dbReference type="Proteomes" id="UP000017837">
    <property type="component" value="Unassembled WGS sequence"/>
</dbReference>
<feature type="compositionally biased region" description="Basic and acidic residues" evidence="1">
    <location>
        <begin position="151"/>
        <end position="171"/>
    </location>
</feature>
<evidence type="ECO:0000313" key="3">
    <source>
        <dbReference type="EMBL" id="ESQ80029.1"/>
    </source>
</evidence>
<keyword evidence="2" id="KW-1133">Transmembrane helix</keyword>
<gene>
    <name evidence="3" type="ORF">ABENE_22540</name>
</gene>
<feature type="transmembrane region" description="Helical" evidence="2">
    <location>
        <begin position="35"/>
        <end position="60"/>
    </location>
</feature>
<dbReference type="RefSeq" id="WP_018080349.1">
    <property type="nucleotide sequence ID" value="NZ_AQWM01000002.1"/>
</dbReference>
<evidence type="ECO:0008006" key="5">
    <source>
        <dbReference type="Google" id="ProtNLM"/>
    </source>
</evidence>
<evidence type="ECO:0000256" key="1">
    <source>
        <dbReference type="SAM" id="MobiDB-lite"/>
    </source>
</evidence>
<keyword evidence="2" id="KW-0472">Membrane</keyword>
<organism evidence="3 4">
    <name type="scientific">Asticcacaulis benevestitus DSM 16100 = ATCC BAA-896</name>
    <dbReference type="NCBI Taxonomy" id="1121022"/>
    <lineage>
        <taxon>Bacteria</taxon>
        <taxon>Pseudomonadati</taxon>
        <taxon>Pseudomonadota</taxon>
        <taxon>Alphaproteobacteria</taxon>
        <taxon>Caulobacterales</taxon>
        <taxon>Caulobacteraceae</taxon>
        <taxon>Asticcacaulis</taxon>
    </lineage>
</organism>
<dbReference type="PATRIC" id="fig|1121022.4.peg.4617"/>
<dbReference type="AlphaFoldDB" id="V4NYI4"/>
<evidence type="ECO:0000256" key="2">
    <source>
        <dbReference type="SAM" id="Phobius"/>
    </source>
</evidence>
<dbReference type="InterPro" id="IPR025557">
    <property type="entry name" value="DUF4282"/>
</dbReference>
<feature type="transmembrane region" description="Helical" evidence="2">
    <location>
        <begin position="66"/>
        <end position="89"/>
    </location>
</feature>
<name>V4NYI4_9CAUL</name>
<reference evidence="3 4" key="1">
    <citation type="journal article" date="2014" name="Nature">
        <title>Sequential evolution of bacterial morphology by co-option of a developmental regulator.</title>
        <authorList>
            <person name="Jiang C."/>
            <person name="Brown P.J."/>
            <person name="Ducret A."/>
            <person name="Brun Y.V."/>
        </authorList>
    </citation>
    <scope>NUCLEOTIDE SEQUENCE [LARGE SCALE GENOMIC DNA]</scope>
    <source>
        <strain evidence="3 4">DSM 16100</strain>
    </source>
</reference>
<dbReference type="OrthoDB" id="7210529at2"/>
<keyword evidence="4" id="KW-1185">Reference proteome</keyword>
<accession>V4NYI4</accession>
<sequence length="171" mass="19135">MKRIIRQVFGTTRPKEIWGDLLTFERLVTKPIVHIVYWVGLGLLIIAAFAVAGITVGTVIKEGLPWGVLLALPFFIVGMLSILVGVLLWRGFCEFYLAVMSIADDLRHLRQYQEKLVQPEPRAYAASETPEAAAPEAAAPVADAPSPTVSDPEKNLLEDPFFRPRFEKREF</sequence>
<dbReference type="eggNOG" id="ENOG5033796">
    <property type="taxonomic scope" value="Bacteria"/>
</dbReference>